<evidence type="ECO:0000313" key="2">
    <source>
        <dbReference type="Proteomes" id="UP000775213"/>
    </source>
</evidence>
<dbReference type="AlphaFoldDB" id="A0AAV7FYQ2"/>
<keyword evidence="2" id="KW-1185">Reference proteome</keyword>
<organism evidence="1 2">
    <name type="scientific">Dendrobium chrysotoxum</name>
    <name type="common">Orchid</name>
    <dbReference type="NCBI Taxonomy" id="161865"/>
    <lineage>
        <taxon>Eukaryota</taxon>
        <taxon>Viridiplantae</taxon>
        <taxon>Streptophyta</taxon>
        <taxon>Embryophyta</taxon>
        <taxon>Tracheophyta</taxon>
        <taxon>Spermatophyta</taxon>
        <taxon>Magnoliopsida</taxon>
        <taxon>Liliopsida</taxon>
        <taxon>Asparagales</taxon>
        <taxon>Orchidaceae</taxon>
        <taxon>Epidendroideae</taxon>
        <taxon>Malaxideae</taxon>
        <taxon>Dendrobiinae</taxon>
        <taxon>Dendrobium</taxon>
    </lineage>
</organism>
<protein>
    <submittedName>
        <fullName evidence="1">Uncharacterized protein</fullName>
    </submittedName>
</protein>
<comment type="caution">
    <text evidence="1">The sequence shown here is derived from an EMBL/GenBank/DDBJ whole genome shotgun (WGS) entry which is preliminary data.</text>
</comment>
<proteinExistence type="predicted"/>
<gene>
    <name evidence="1" type="ORF">IEQ34_022880</name>
</gene>
<evidence type="ECO:0000313" key="1">
    <source>
        <dbReference type="EMBL" id="KAH0449080.1"/>
    </source>
</evidence>
<accession>A0AAV7FYQ2</accession>
<sequence length="65" mass="7635">MENLSQMYLESIIIKVLIALVTCLVNNAQSWTQKSLQNYINIQDHCILYMKLNVELHKKNDKIDI</sequence>
<reference evidence="1 2" key="1">
    <citation type="journal article" date="2021" name="Hortic Res">
        <title>Chromosome-scale assembly of the Dendrobium chrysotoxum genome enhances the understanding of orchid evolution.</title>
        <authorList>
            <person name="Zhang Y."/>
            <person name="Zhang G.Q."/>
            <person name="Zhang D."/>
            <person name="Liu X.D."/>
            <person name="Xu X.Y."/>
            <person name="Sun W.H."/>
            <person name="Yu X."/>
            <person name="Zhu X."/>
            <person name="Wang Z.W."/>
            <person name="Zhao X."/>
            <person name="Zhong W.Y."/>
            <person name="Chen H."/>
            <person name="Yin W.L."/>
            <person name="Huang T."/>
            <person name="Niu S.C."/>
            <person name="Liu Z.J."/>
        </authorList>
    </citation>
    <scope>NUCLEOTIDE SEQUENCE [LARGE SCALE GENOMIC DNA]</scope>
    <source>
        <strain evidence="1">Lindl</strain>
    </source>
</reference>
<dbReference type="EMBL" id="JAGFBR010000019">
    <property type="protein sequence ID" value="KAH0449080.1"/>
    <property type="molecule type" value="Genomic_DNA"/>
</dbReference>
<dbReference type="Proteomes" id="UP000775213">
    <property type="component" value="Unassembled WGS sequence"/>
</dbReference>
<name>A0AAV7FYQ2_DENCH</name>